<dbReference type="AlphaFoldDB" id="A0A5Q4YZ53"/>
<keyword evidence="1" id="KW-1133">Transmembrane helix</keyword>
<feature type="transmembrane region" description="Helical" evidence="1">
    <location>
        <begin position="12"/>
        <end position="39"/>
    </location>
</feature>
<evidence type="ECO:0000256" key="1">
    <source>
        <dbReference type="SAM" id="Phobius"/>
    </source>
</evidence>
<name>A0A5Q4YZ53_9GAMM</name>
<reference evidence="2" key="1">
    <citation type="submission" date="2019-09" db="EMBL/GenBank/DDBJ databases">
        <authorList>
            <person name="Hjerde E."/>
        </authorList>
    </citation>
    <scope>NUCLEOTIDE SEQUENCE</scope>
    <source>
        <strain evidence="2">06/09/160</strain>
    </source>
</reference>
<gene>
    <name evidence="2" type="ORF">AW0309160_03750</name>
</gene>
<dbReference type="EMBL" id="LR721751">
    <property type="protein sequence ID" value="VVV06266.1"/>
    <property type="molecule type" value="Genomic_DNA"/>
</dbReference>
<proteinExistence type="predicted"/>
<protein>
    <submittedName>
        <fullName evidence="2">Uncharacterized protein</fullName>
    </submittedName>
</protein>
<keyword evidence="1" id="KW-0472">Membrane</keyword>
<sequence>MTRRRVVSKFWIFVSFLTFIGVELLIGGSVGKLIVGRYISISLQFMLQGLLHLSAFFIGGIIIGLISPGKRMFEPAFAAFLSVLVVLSLSLFTPYSYIGFSMDKMMIGGVVAFLLALLGSYFGERFSGN</sequence>
<keyword evidence="1" id="KW-0812">Transmembrane</keyword>
<feature type="transmembrane region" description="Helical" evidence="1">
    <location>
        <begin position="104"/>
        <end position="123"/>
    </location>
</feature>
<feature type="transmembrane region" description="Helical" evidence="1">
    <location>
        <begin position="78"/>
        <end position="98"/>
    </location>
</feature>
<accession>A0A5Q4YZ53</accession>
<evidence type="ECO:0000313" key="2">
    <source>
        <dbReference type="EMBL" id="VVV06266.1"/>
    </source>
</evidence>
<feature type="transmembrane region" description="Helical" evidence="1">
    <location>
        <begin position="45"/>
        <end position="66"/>
    </location>
</feature>
<organism evidence="2">
    <name type="scientific">Aliivibrio wodanis</name>
    <dbReference type="NCBI Taxonomy" id="80852"/>
    <lineage>
        <taxon>Bacteria</taxon>
        <taxon>Pseudomonadati</taxon>
        <taxon>Pseudomonadota</taxon>
        <taxon>Gammaproteobacteria</taxon>
        <taxon>Vibrionales</taxon>
        <taxon>Vibrionaceae</taxon>
        <taxon>Aliivibrio</taxon>
    </lineage>
</organism>